<protein>
    <submittedName>
        <fullName evidence="1">Uncharacterized protein</fullName>
    </submittedName>
</protein>
<dbReference type="Proteomes" id="UP000636956">
    <property type="component" value="Unassembled WGS sequence"/>
</dbReference>
<keyword evidence="2" id="KW-1185">Reference proteome</keyword>
<organism evidence="1 2">
    <name type="scientific">Agromyces bauzanensis</name>
    <dbReference type="NCBI Taxonomy" id="1308924"/>
    <lineage>
        <taxon>Bacteria</taxon>
        <taxon>Bacillati</taxon>
        <taxon>Actinomycetota</taxon>
        <taxon>Actinomycetes</taxon>
        <taxon>Micrococcales</taxon>
        <taxon>Microbacteriaceae</taxon>
        <taxon>Agromyces</taxon>
    </lineage>
</organism>
<name>A0A917PCK2_9MICO</name>
<dbReference type="RefSeq" id="WP_188741925.1">
    <property type="nucleotide sequence ID" value="NZ_BAABFW010000003.1"/>
</dbReference>
<evidence type="ECO:0000313" key="1">
    <source>
        <dbReference type="EMBL" id="GGJ70613.1"/>
    </source>
</evidence>
<reference evidence="1" key="1">
    <citation type="journal article" date="2014" name="Int. J. Syst. Evol. Microbiol.">
        <title>Complete genome sequence of Corynebacterium casei LMG S-19264T (=DSM 44701T), isolated from a smear-ripened cheese.</title>
        <authorList>
            <consortium name="US DOE Joint Genome Institute (JGI-PGF)"/>
            <person name="Walter F."/>
            <person name="Albersmeier A."/>
            <person name="Kalinowski J."/>
            <person name="Ruckert C."/>
        </authorList>
    </citation>
    <scope>NUCLEOTIDE SEQUENCE</scope>
    <source>
        <strain evidence="1">CGMCC 1.8984</strain>
    </source>
</reference>
<reference evidence="1" key="2">
    <citation type="submission" date="2020-09" db="EMBL/GenBank/DDBJ databases">
        <authorList>
            <person name="Sun Q."/>
            <person name="Zhou Y."/>
        </authorList>
    </citation>
    <scope>NUCLEOTIDE SEQUENCE</scope>
    <source>
        <strain evidence="1">CGMCC 1.8984</strain>
    </source>
</reference>
<comment type="caution">
    <text evidence="1">The sequence shown here is derived from an EMBL/GenBank/DDBJ whole genome shotgun (WGS) entry which is preliminary data.</text>
</comment>
<evidence type="ECO:0000313" key="2">
    <source>
        <dbReference type="Proteomes" id="UP000636956"/>
    </source>
</evidence>
<sequence>MSVHLVGGGWQEEPDGAAFAAFVGDGGLRVAGHGSVWRALPAESGVLVSTIGA</sequence>
<accession>A0A917PCK2</accession>
<gene>
    <name evidence="1" type="ORF">GCM10011372_05650</name>
</gene>
<dbReference type="EMBL" id="BMMD01000002">
    <property type="protein sequence ID" value="GGJ70613.1"/>
    <property type="molecule type" value="Genomic_DNA"/>
</dbReference>
<proteinExistence type="predicted"/>
<dbReference type="AlphaFoldDB" id="A0A917PCK2"/>